<keyword evidence="3" id="KW-1185">Reference proteome</keyword>
<reference evidence="2 3" key="1">
    <citation type="submission" date="2015-12" db="EMBL/GenBank/DDBJ databases">
        <title>The genome of Folsomia candida.</title>
        <authorList>
            <person name="Faddeeva A."/>
            <person name="Derks M.F."/>
            <person name="Anvar Y."/>
            <person name="Smit S."/>
            <person name="Van Straalen N."/>
            <person name="Roelofs D."/>
        </authorList>
    </citation>
    <scope>NUCLEOTIDE SEQUENCE [LARGE SCALE GENOMIC DNA]</scope>
    <source>
        <strain evidence="2 3">VU population</strain>
        <tissue evidence="2">Whole body</tissue>
    </source>
</reference>
<evidence type="ECO:0000313" key="2">
    <source>
        <dbReference type="EMBL" id="OXA44814.1"/>
    </source>
</evidence>
<evidence type="ECO:0000259" key="1">
    <source>
        <dbReference type="PROSITE" id="PS50878"/>
    </source>
</evidence>
<protein>
    <submittedName>
        <fullName evidence="2">Protein P</fullName>
    </submittedName>
</protein>
<name>A0A226DIY8_FOLCA</name>
<dbReference type="Gene3D" id="3.30.70.270">
    <property type="match status" value="1"/>
</dbReference>
<dbReference type="PANTHER" id="PTHR33050">
    <property type="entry name" value="REVERSE TRANSCRIPTASE DOMAIN-CONTAINING PROTEIN"/>
    <property type="match status" value="1"/>
</dbReference>
<organism evidence="2 3">
    <name type="scientific">Folsomia candida</name>
    <name type="common">Springtail</name>
    <dbReference type="NCBI Taxonomy" id="158441"/>
    <lineage>
        <taxon>Eukaryota</taxon>
        <taxon>Metazoa</taxon>
        <taxon>Ecdysozoa</taxon>
        <taxon>Arthropoda</taxon>
        <taxon>Hexapoda</taxon>
        <taxon>Collembola</taxon>
        <taxon>Entomobryomorpha</taxon>
        <taxon>Isotomoidea</taxon>
        <taxon>Isotomidae</taxon>
        <taxon>Proisotominae</taxon>
        <taxon>Folsomia</taxon>
    </lineage>
</organism>
<dbReference type="PROSITE" id="PS50878">
    <property type="entry name" value="RT_POL"/>
    <property type="match status" value="1"/>
</dbReference>
<comment type="caution">
    <text evidence="2">The sequence shown here is derived from an EMBL/GenBank/DDBJ whole genome shotgun (WGS) entry which is preliminary data.</text>
</comment>
<accession>A0A226DIY8</accession>
<dbReference type="InterPro" id="IPR000477">
    <property type="entry name" value="RT_dom"/>
</dbReference>
<feature type="domain" description="Reverse transcriptase" evidence="1">
    <location>
        <begin position="1"/>
        <end position="137"/>
    </location>
</feature>
<sequence length="403" mass="46086">MESVKTAMTMVSKNCFMAVIDLKDAYHAIPVHESCQKYLKFRWKEVLYKYRCIPFGLCLAPWLYTKLNKPVVSYLRSLGVLLVSYLDDTLIIGRTEAECKKSLKLALDLFSRLGLVVNMEKSQLIPSKQVRFLGFILNSEIMRMLLPVDKFHKIISKCRMVLDANVSLIRVVAELVGILVAASPATRYGMLYTRQLEIEKTAALIRSSGKYTGNIVISSVARMDIKWWTDNINSEFRPLCQPNPTKVIFSDSSPLGWGAVCGDKEARGNFSPEDQLLHINVLELMAVFYGINSFAKDAFNEYIQLRVDSSTAMAYVNNFGGCRSQDLHNIAKNIWVWCQERNIILHATYINTQHNVDADRLSRMKVDVSDFSLTKSYFQTICSKFYRPDIDLFATYQTTQFDR</sequence>
<dbReference type="Proteomes" id="UP000198287">
    <property type="component" value="Unassembled WGS sequence"/>
</dbReference>
<dbReference type="InterPro" id="IPR043128">
    <property type="entry name" value="Rev_trsase/Diguanyl_cyclase"/>
</dbReference>
<dbReference type="GO" id="GO:0003676">
    <property type="term" value="F:nucleic acid binding"/>
    <property type="evidence" value="ECO:0007669"/>
    <property type="project" value="InterPro"/>
</dbReference>
<dbReference type="PANTHER" id="PTHR33050:SF7">
    <property type="entry name" value="RIBONUCLEASE H"/>
    <property type="match status" value="1"/>
</dbReference>
<dbReference type="InterPro" id="IPR036397">
    <property type="entry name" value="RNaseH_sf"/>
</dbReference>
<dbReference type="InterPro" id="IPR052055">
    <property type="entry name" value="Hepadnavirus_pol/RT"/>
</dbReference>
<evidence type="ECO:0000313" key="3">
    <source>
        <dbReference type="Proteomes" id="UP000198287"/>
    </source>
</evidence>
<dbReference type="OrthoDB" id="2897838at2759"/>
<dbReference type="GO" id="GO:0071897">
    <property type="term" value="P:DNA biosynthetic process"/>
    <property type="evidence" value="ECO:0007669"/>
    <property type="project" value="UniProtKB-ARBA"/>
</dbReference>
<dbReference type="CDD" id="cd09275">
    <property type="entry name" value="RNase_HI_RT_DIRS1"/>
    <property type="match status" value="1"/>
</dbReference>
<gene>
    <name evidence="2" type="ORF">Fcan01_21015</name>
</gene>
<proteinExistence type="predicted"/>
<dbReference type="AlphaFoldDB" id="A0A226DIY8"/>
<dbReference type="EMBL" id="LNIX01000019">
    <property type="protein sequence ID" value="OXA44814.1"/>
    <property type="molecule type" value="Genomic_DNA"/>
</dbReference>
<dbReference type="InterPro" id="IPR043502">
    <property type="entry name" value="DNA/RNA_pol_sf"/>
</dbReference>
<dbReference type="Gene3D" id="3.10.10.10">
    <property type="entry name" value="HIV Type 1 Reverse Transcriptase, subunit A, domain 1"/>
    <property type="match status" value="1"/>
</dbReference>
<dbReference type="OMA" id="INSEFRP"/>
<dbReference type="CDD" id="cd03714">
    <property type="entry name" value="RT_DIRS1"/>
    <property type="match status" value="1"/>
</dbReference>
<dbReference type="Gene3D" id="3.30.420.10">
    <property type="entry name" value="Ribonuclease H-like superfamily/Ribonuclease H"/>
    <property type="match status" value="1"/>
</dbReference>
<dbReference type="SUPFAM" id="SSF56672">
    <property type="entry name" value="DNA/RNA polymerases"/>
    <property type="match status" value="1"/>
</dbReference>
<dbReference type="Pfam" id="PF00078">
    <property type="entry name" value="RVT_1"/>
    <property type="match status" value="1"/>
</dbReference>